<dbReference type="AlphaFoldDB" id="A0AAP2GQP1"/>
<dbReference type="SUPFAM" id="SSF48452">
    <property type="entry name" value="TPR-like"/>
    <property type="match status" value="1"/>
</dbReference>
<keyword evidence="2" id="KW-1185">Reference proteome</keyword>
<dbReference type="InterPro" id="IPR011990">
    <property type="entry name" value="TPR-like_helical_dom_sf"/>
</dbReference>
<keyword evidence="1" id="KW-0449">Lipoprotein</keyword>
<dbReference type="Proteomes" id="UP001319080">
    <property type="component" value="Unassembled WGS sequence"/>
</dbReference>
<comment type="caution">
    <text evidence="1">The sequence shown here is derived from an EMBL/GenBank/DDBJ whole genome shotgun (WGS) entry which is preliminary data.</text>
</comment>
<accession>A0AAP2GQP1</accession>
<name>A0AAP2GQP1_9BACT</name>
<protein>
    <submittedName>
        <fullName evidence="1">SusD/RagB family nutrient-binding outer membrane lipoprotein</fullName>
    </submittedName>
</protein>
<reference evidence="1 2" key="1">
    <citation type="submission" date="2021-05" db="EMBL/GenBank/DDBJ databases">
        <title>A Polyphasic approach of four new species of the genus Ohtaekwangia: Ohtaekwangia histidinii sp. nov., Ohtaekwangia cretensis sp. nov., Ohtaekwangia indiensis sp. nov., Ohtaekwangia reichenbachii sp. nov. from diverse environment.</title>
        <authorList>
            <person name="Octaviana S."/>
        </authorList>
    </citation>
    <scope>NUCLEOTIDE SEQUENCE [LARGE SCALE GENOMIC DNA]</scope>
    <source>
        <strain evidence="1 2">PWU5</strain>
    </source>
</reference>
<organism evidence="1 2">
    <name type="scientific">Dawidia cretensis</name>
    <dbReference type="NCBI Taxonomy" id="2782350"/>
    <lineage>
        <taxon>Bacteria</taxon>
        <taxon>Pseudomonadati</taxon>
        <taxon>Bacteroidota</taxon>
        <taxon>Cytophagia</taxon>
        <taxon>Cytophagales</taxon>
        <taxon>Chryseotaleaceae</taxon>
        <taxon>Dawidia</taxon>
    </lineage>
</organism>
<dbReference type="InterPro" id="IPR041662">
    <property type="entry name" value="SusD-like_2"/>
</dbReference>
<proteinExistence type="predicted"/>
<gene>
    <name evidence="1" type="ORF">KK062_14905</name>
</gene>
<evidence type="ECO:0000313" key="2">
    <source>
        <dbReference type="Proteomes" id="UP001319080"/>
    </source>
</evidence>
<dbReference type="PROSITE" id="PS51257">
    <property type="entry name" value="PROKAR_LIPOPROTEIN"/>
    <property type="match status" value="1"/>
</dbReference>
<dbReference type="EMBL" id="JAHESE010000014">
    <property type="protein sequence ID" value="MBT1709529.1"/>
    <property type="molecule type" value="Genomic_DNA"/>
</dbReference>
<dbReference type="Pfam" id="PF12771">
    <property type="entry name" value="SusD-like_2"/>
    <property type="match status" value="1"/>
</dbReference>
<dbReference type="Gene3D" id="1.25.40.390">
    <property type="match status" value="1"/>
</dbReference>
<sequence>MKIYFKKVLLGLTFVSGLMLTGCSDEEYADANTNPDVLTEVAPENQFLSASLSLQSNDFEMFYDQYRRIMPWMQYLTGAGGNARNFTRNIDNFSWRDDRLYIGVGNALYDAEQIIGGMSAEDQARYVDMLNIIRIVKAYYAFYVSDVFGSVAYTEAWQARYGGTLTPVYDDQRTLFLKLNDELAAAVTALNAEKTVGQVPLGNYDIYFQGDVKSWVRSANAVRLRLAMRLLKREASTAEGIIDNVLSQGADNLMANNAQGWVFKGNAGFTGGGNWNPDLLYAGKPLVDFMLDNNDPRLDAIVAPNGYSQTVIDEFIEEGDLEAGTIEDERYIGSFTVPDLAQANPEYYVRRIVPSSGRTVDSVSMIQRRLFQPSFDEGNGVGTGFVYMPVLTYAEFCFMRAELAARNITSEDAEEWYIKGVTASIEWYNTLAVDGKLSNYTALDDNEIQDYLNQPGIAFEASMALEQIASQAYIHYFKQPAEGWALWKRTGLPNTTTVFELPALLSNGAPLTVPRRAPLSLLLETNPNYDNQKAAYDAMLADPAFGADINDVTGRVWWDQQ</sequence>
<dbReference type="RefSeq" id="WP_254085108.1">
    <property type="nucleotide sequence ID" value="NZ_JAHESE010000014.1"/>
</dbReference>
<evidence type="ECO:0000313" key="1">
    <source>
        <dbReference type="EMBL" id="MBT1709529.1"/>
    </source>
</evidence>